<evidence type="ECO:0000256" key="1">
    <source>
        <dbReference type="SAM" id="Phobius"/>
    </source>
</evidence>
<evidence type="ECO:0000313" key="3">
    <source>
        <dbReference type="EMBL" id="EAN97590.1"/>
    </source>
</evidence>
<accession>Q4DYI4</accession>
<keyword evidence="1" id="KW-1133">Transmembrane helix</keyword>
<protein>
    <recommendedName>
        <fullName evidence="2">t-SNARE coiled-coil homology domain-containing protein</fullName>
    </recommendedName>
</protein>
<dbReference type="GeneID" id="3551879"/>
<organism evidence="3 4">
    <name type="scientific">Trypanosoma cruzi (strain CL Brener)</name>
    <dbReference type="NCBI Taxonomy" id="353153"/>
    <lineage>
        <taxon>Eukaryota</taxon>
        <taxon>Discoba</taxon>
        <taxon>Euglenozoa</taxon>
        <taxon>Kinetoplastea</taxon>
        <taxon>Metakinetoplastina</taxon>
        <taxon>Trypanosomatida</taxon>
        <taxon>Trypanosomatidae</taxon>
        <taxon>Trypanosoma</taxon>
        <taxon>Schizotrypanum</taxon>
    </lineage>
</organism>
<dbReference type="Gene3D" id="1.20.5.110">
    <property type="match status" value="1"/>
</dbReference>
<dbReference type="EMBL" id="AAHK01000093">
    <property type="protein sequence ID" value="EAN97590.1"/>
    <property type="molecule type" value="Genomic_DNA"/>
</dbReference>
<keyword evidence="4" id="KW-1185">Reference proteome</keyword>
<evidence type="ECO:0000259" key="2">
    <source>
        <dbReference type="PROSITE" id="PS50192"/>
    </source>
</evidence>
<dbReference type="eggNOG" id="ENOG502SB4E">
    <property type="taxonomic scope" value="Eukaryota"/>
</dbReference>
<feature type="domain" description="T-SNARE coiled-coil homology" evidence="2">
    <location>
        <begin position="8"/>
        <end position="70"/>
    </location>
</feature>
<dbReference type="RefSeq" id="XP_819441.1">
    <property type="nucleotide sequence ID" value="XM_814348.1"/>
</dbReference>
<sequence>MNRQIQHDDHITEQNKLLDQLHSSVMNTRHYAVSIGDDLREQDGMLDGLHSGVTLAADESRRQNSNVMRLLKESEEKGFCVAVIVLVLIMFLLLVI</sequence>
<dbReference type="InterPro" id="IPR000727">
    <property type="entry name" value="T_SNARE_dom"/>
</dbReference>
<dbReference type="OMA" id="EQDQMLD"/>
<keyword evidence="1" id="KW-0472">Membrane</keyword>
<proteinExistence type="predicted"/>
<dbReference type="AlphaFoldDB" id="Q4DYI4"/>
<dbReference type="KEGG" id="tcr:511367.74"/>
<dbReference type="SUPFAM" id="SSF58038">
    <property type="entry name" value="SNARE fusion complex"/>
    <property type="match status" value="1"/>
</dbReference>
<keyword evidence="1" id="KW-0812">Transmembrane</keyword>
<feature type="transmembrane region" description="Helical" evidence="1">
    <location>
        <begin position="78"/>
        <end position="95"/>
    </location>
</feature>
<dbReference type="PaxDb" id="353153-Q4DYI4"/>
<dbReference type="SMR" id="Q4DYI4"/>
<evidence type="ECO:0000313" key="4">
    <source>
        <dbReference type="Proteomes" id="UP000002296"/>
    </source>
</evidence>
<dbReference type="CDD" id="cd15841">
    <property type="entry name" value="SNARE_Qc"/>
    <property type="match status" value="1"/>
</dbReference>
<dbReference type="Proteomes" id="UP000002296">
    <property type="component" value="Unassembled WGS sequence"/>
</dbReference>
<comment type="caution">
    <text evidence="3">The sequence shown here is derived from an EMBL/GenBank/DDBJ whole genome shotgun (WGS) entry which is preliminary data.</text>
</comment>
<dbReference type="InParanoid" id="Q4DYI4"/>
<reference evidence="3 4" key="1">
    <citation type="journal article" date="2005" name="Science">
        <title>The genome sequence of Trypanosoma cruzi, etiologic agent of Chagas disease.</title>
        <authorList>
            <person name="El-Sayed N.M."/>
            <person name="Myler P.J."/>
            <person name="Bartholomeu D.C."/>
            <person name="Nilsson D."/>
            <person name="Aggarwal G."/>
            <person name="Tran A.N."/>
            <person name="Ghedin E."/>
            <person name="Worthey E.A."/>
            <person name="Delcher A.L."/>
            <person name="Blandin G."/>
            <person name="Westenberger S.J."/>
            <person name="Caler E."/>
            <person name="Cerqueira G.C."/>
            <person name="Branche C."/>
            <person name="Haas B."/>
            <person name="Anupama A."/>
            <person name="Arner E."/>
            <person name="Aslund L."/>
            <person name="Attipoe P."/>
            <person name="Bontempi E."/>
            <person name="Bringaud F."/>
            <person name="Burton P."/>
            <person name="Cadag E."/>
            <person name="Campbell D.A."/>
            <person name="Carrington M."/>
            <person name="Crabtree J."/>
            <person name="Darban H."/>
            <person name="da Silveira J.F."/>
            <person name="de Jong P."/>
            <person name="Edwards K."/>
            <person name="Englund P.T."/>
            <person name="Fazelina G."/>
            <person name="Feldblyum T."/>
            <person name="Ferella M."/>
            <person name="Frasch A.C."/>
            <person name="Gull K."/>
            <person name="Horn D."/>
            <person name="Hou L."/>
            <person name="Huang Y."/>
            <person name="Kindlund E."/>
            <person name="Klingbeil M."/>
            <person name="Kluge S."/>
            <person name="Koo H."/>
            <person name="Lacerda D."/>
            <person name="Levin M.J."/>
            <person name="Lorenzi H."/>
            <person name="Louie T."/>
            <person name="Machado C.R."/>
            <person name="McCulloch R."/>
            <person name="McKenna A."/>
            <person name="Mizuno Y."/>
            <person name="Mottram J.C."/>
            <person name="Nelson S."/>
            <person name="Ochaya S."/>
            <person name="Osoegawa K."/>
            <person name="Pai G."/>
            <person name="Parsons M."/>
            <person name="Pentony M."/>
            <person name="Pettersson U."/>
            <person name="Pop M."/>
            <person name="Ramirez J.L."/>
            <person name="Rinta J."/>
            <person name="Robertson L."/>
            <person name="Salzberg S.L."/>
            <person name="Sanchez D.O."/>
            <person name="Seyler A."/>
            <person name="Sharma R."/>
            <person name="Shetty J."/>
            <person name="Simpson A.J."/>
            <person name="Sisk E."/>
            <person name="Tammi M.T."/>
            <person name="Tarleton R."/>
            <person name="Teixeira S."/>
            <person name="Van Aken S."/>
            <person name="Vogt C."/>
            <person name="Ward P.N."/>
            <person name="Wickstead B."/>
            <person name="Wortman J."/>
            <person name="White O."/>
            <person name="Fraser C.M."/>
            <person name="Stuart K.D."/>
            <person name="Andersson B."/>
        </authorList>
    </citation>
    <scope>NUCLEOTIDE SEQUENCE [LARGE SCALE GENOMIC DNA]</scope>
    <source>
        <strain evidence="3 4">CL Brener</strain>
    </source>
</reference>
<name>Q4DYI4_TRYCC</name>
<dbReference type="PROSITE" id="PS50192">
    <property type="entry name" value="T_SNARE"/>
    <property type="match status" value="1"/>
</dbReference>
<gene>
    <name evidence="3" type="ORF">Tc00.1047053511367.74</name>
</gene>